<proteinExistence type="predicted"/>
<dbReference type="EMBL" id="JMIY01000001">
    <property type="protein sequence ID" value="KCZ73672.1"/>
    <property type="molecule type" value="Genomic_DNA"/>
</dbReference>
<protein>
    <submittedName>
        <fullName evidence="1">Uncharacterized protein</fullName>
    </submittedName>
</protein>
<evidence type="ECO:0000313" key="1">
    <source>
        <dbReference type="EMBL" id="KCZ73672.1"/>
    </source>
</evidence>
<name>A0A062V8P6_9EURY</name>
<reference evidence="1 2" key="1">
    <citation type="journal article" date="2013" name="Nature">
        <title>Anaerobic oxidation of methane coupled to nitrate reduction in a novel archaeal lineage.</title>
        <authorList>
            <person name="Haroon M.F."/>
            <person name="Hu S."/>
            <person name="Shi Y."/>
            <person name="Imelfort M."/>
            <person name="Keller J."/>
            <person name="Hugenholtz P."/>
            <person name="Yuan Z."/>
            <person name="Tyson G.W."/>
        </authorList>
    </citation>
    <scope>NUCLEOTIDE SEQUENCE [LARGE SCALE GENOMIC DNA]</scope>
    <source>
        <strain evidence="1 2">ANME-2d</strain>
    </source>
</reference>
<evidence type="ECO:0000313" key="2">
    <source>
        <dbReference type="Proteomes" id="UP000027153"/>
    </source>
</evidence>
<comment type="caution">
    <text evidence="1">The sequence shown here is derived from an EMBL/GenBank/DDBJ whole genome shotgun (WGS) entry which is preliminary data.</text>
</comment>
<gene>
    <name evidence="1" type="ORF">ANME2D_00745</name>
</gene>
<keyword evidence="2" id="KW-1185">Reference proteome</keyword>
<sequence>MILEGDEVQVRIVVKEINQTNLDALASLGIKIIYIPSDGDTLYAWVPIPKIRDLGEQEFIEVIYPEARPLPQ</sequence>
<dbReference type="RefSeq" id="WP_048089152.1">
    <property type="nucleotide sequence ID" value="NZ_JMIY01000001.1"/>
</dbReference>
<dbReference type="Proteomes" id="UP000027153">
    <property type="component" value="Unassembled WGS sequence"/>
</dbReference>
<accession>A0A062V8P6</accession>
<dbReference type="OrthoDB" id="151176at2157"/>
<dbReference type="AlphaFoldDB" id="A0A062V8P6"/>
<organism evidence="1 2">
    <name type="scientific">Candidatus Methanoperedens nitratireducens</name>
    <dbReference type="NCBI Taxonomy" id="1392998"/>
    <lineage>
        <taxon>Archaea</taxon>
        <taxon>Methanobacteriati</taxon>
        <taxon>Methanobacteriota</taxon>
        <taxon>Stenosarchaea group</taxon>
        <taxon>Methanomicrobia</taxon>
        <taxon>Methanosarcinales</taxon>
        <taxon>ANME-2 cluster</taxon>
        <taxon>Candidatus Methanoperedentaceae</taxon>
        <taxon>Candidatus Methanoperedens</taxon>
    </lineage>
</organism>